<accession>A0A9P0MSQ9</accession>
<organism evidence="1 2">
    <name type="scientific">Nezara viridula</name>
    <name type="common">Southern green stink bug</name>
    <name type="synonym">Cimex viridulus</name>
    <dbReference type="NCBI Taxonomy" id="85310"/>
    <lineage>
        <taxon>Eukaryota</taxon>
        <taxon>Metazoa</taxon>
        <taxon>Ecdysozoa</taxon>
        <taxon>Arthropoda</taxon>
        <taxon>Hexapoda</taxon>
        <taxon>Insecta</taxon>
        <taxon>Pterygota</taxon>
        <taxon>Neoptera</taxon>
        <taxon>Paraneoptera</taxon>
        <taxon>Hemiptera</taxon>
        <taxon>Heteroptera</taxon>
        <taxon>Panheteroptera</taxon>
        <taxon>Pentatomomorpha</taxon>
        <taxon>Pentatomoidea</taxon>
        <taxon>Pentatomidae</taxon>
        <taxon>Pentatominae</taxon>
        <taxon>Nezara</taxon>
    </lineage>
</organism>
<evidence type="ECO:0000313" key="2">
    <source>
        <dbReference type="Proteomes" id="UP001152798"/>
    </source>
</evidence>
<gene>
    <name evidence="1" type="ORF">NEZAVI_LOCUS13900</name>
</gene>
<dbReference type="Proteomes" id="UP001152798">
    <property type="component" value="Chromosome 6"/>
</dbReference>
<proteinExistence type="predicted"/>
<dbReference type="AlphaFoldDB" id="A0A9P0MSQ9"/>
<sequence length="215" mass="24005">MEKKIYGMIQVLIFAIAGVLVSTSPMKPYEISPTTSGPPRDLKAIKDEVKSWPKIFYLSMDPNDPIVCYSGIKFNFTENENKTTSQDEKNNQRIFTLSKDPLYPVTCRKGPVPVTLMDTYTVLEEDNGGNITNVTCIRRDYEKNISAIFIHQTGPLHTAWNIFNSSIPYGFMTATDLNNIDEKHVLKEYEVDCGEYGIDTGDKGLCPGLAASLCG</sequence>
<evidence type="ECO:0000313" key="1">
    <source>
        <dbReference type="EMBL" id="CAH1405803.1"/>
    </source>
</evidence>
<keyword evidence="2" id="KW-1185">Reference proteome</keyword>
<name>A0A9P0MSQ9_NEZVI</name>
<reference evidence="1" key="1">
    <citation type="submission" date="2022-01" db="EMBL/GenBank/DDBJ databases">
        <authorList>
            <person name="King R."/>
        </authorList>
    </citation>
    <scope>NUCLEOTIDE SEQUENCE</scope>
</reference>
<protein>
    <submittedName>
        <fullName evidence="1">Uncharacterized protein</fullName>
    </submittedName>
</protein>
<dbReference type="EMBL" id="OV725082">
    <property type="protein sequence ID" value="CAH1405803.1"/>
    <property type="molecule type" value="Genomic_DNA"/>
</dbReference>
<dbReference type="OrthoDB" id="6600469at2759"/>